<evidence type="ECO:0008006" key="4">
    <source>
        <dbReference type="Google" id="ProtNLM"/>
    </source>
</evidence>
<sequence length="381" mass="41027">MQRRQFMQALIGTLACSAMPAWATGAPTQATATSSTRTRIGAAWRGLAATSPQKVGILDIDWINKKVDIAATVTVPSRAHGFLAEADGNLLAMAFRPGPWLLRMSPTGQRLNFVQIADESSQRRFSGHMIHSADAAVLLTTEYEPRTGAGWIGVRDPSTLKKLDEWPSHGKDPHQLLLTPQGDIVIANGGVPRSLDGQTKLSLADMDSSLVLLDGRNGALRGQWRLSDSRLSLRHMAWNTLPGQSAPVLGIALQAEHDDREKRLKAPILALWNGQSLTMPALTADAGGYAGDIAPAKDGFILSAQTSHQALWWQHGAPEKLQVIARMQEACALCPTQALAGGVLIAGARGIGRWHAQEPANLLPWPEPIALDNHWVTLPQA</sequence>
<dbReference type="InterPro" id="IPR006311">
    <property type="entry name" value="TAT_signal"/>
</dbReference>
<dbReference type="PROSITE" id="PS51257">
    <property type="entry name" value="PROKAR_LIPOPROTEIN"/>
    <property type="match status" value="1"/>
</dbReference>
<organism evidence="2 3">
    <name type="scientific">Formivibrio citricus</name>
    <dbReference type="NCBI Taxonomy" id="83765"/>
    <lineage>
        <taxon>Bacteria</taxon>
        <taxon>Pseudomonadati</taxon>
        <taxon>Pseudomonadota</taxon>
        <taxon>Betaproteobacteria</taxon>
        <taxon>Neisseriales</taxon>
        <taxon>Chitinibacteraceae</taxon>
        <taxon>Formivibrio</taxon>
    </lineage>
</organism>
<accession>A0A1I5CQ86</accession>
<dbReference type="STRING" id="83765.SAMN05660284_02459"/>
<feature type="chain" id="PRO_5017241266" description="DUF1513 domain-containing protein" evidence="1">
    <location>
        <begin position="24"/>
        <end position="381"/>
    </location>
</feature>
<keyword evidence="1" id="KW-0732">Signal</keyword>
<dbReference type="InterPro" id="IPR011044">
    <property type="entry name" value="Quino_amine_DH_bsu"/>
</dbReference>
<dbReference type="RefSeq" id="WP_091197005.1">
    <property type="nucleotide sequence ID" value="NZ_FOVE01000020.1"/>
</dbReference>
<dbReference type="PROSITE" id="PS51318">
    <property type="entry name" value="TAT"/>
    <property type="match status" value="1"/>
</dbReference>
<keyword evidence="3" id="KW-1185">Reference proteome</keyword>
<dbReference type="InterPro" id="IPR008311">
    <property type="entry name" value="UCP028101"/>
</dbReference>
<name>A0A1I5CQ86_9NEIS</name>
<feature type="signal peptide" evidence="1">
    <location>
        <begin position="1"/>
        <end position="23"/>
    </location>
</feature>
<dbReference type="AlphaFoldDB" id="A0A1I5CQ86"/>
<dbReference type="OrthoDB" id="5624218at2"/>
<evidence type="ECO:0000256" key="1">
    <source>
        <dbReference type="SAM" id="SignalP"/>
    </source>
</evidence>
<gene>
    <name evidence="2" type="ORF">SAMN05660284_02459</name>
</gene>
<dbReference type="Pfam" id="PF07433">
    <property type="entry name" value="DUF1513"/>
    <property type="match status" value="1"/>
</dbReference>
<evidence type="ECO:0000313" key="2">
    <source>
        <dbReference type="EMBL" id="SFN88811.1"/>
    </source>
</evidence>
<dbReference type="EMBL" id="FOVE01000020">
    <property type="protein sequence ID" value="SFN88811.1"/>
    <property type="molecule type" value="Genomic_DNA"/>
</dbReference>
<reference evidence="3" key="1">
    <citation type="submission" date="2016-10" db="EMBL/GenBank/DDBJ databases">
        <authorList>
            <person name="Varghese N."/>
            <person name="Submissions S."/>
        </authorList>
    </citation>
    <scope>NUCLEOTIDE SEQUENCE [LARGE SCALE GENOMIC DNA]</scope>
    <source>
        <strain evidence="3">DSM 6150</strain>
    </source>
</reference>
<proteinExistence type="predicted"/>
<dbReference type="Proteomes" id="UP000242869">
    <property type="component" value="Unassembled WGS sequence"/>
</dbReference>
<dbReference type="SUPFAM" id="SSF50969">
    <property type="entry name" value="YVTN repeat-like/Quinoprotein amine dehydrogenase"/>
    <property type="match status" value="1"/>
</dbReference>
<evidence type="ECO:0000313" key="3">
    <source>
        <dbReference type="Proteomes" id="UP000242869"/>
    </source>
</evidence>
<protein>
    <recommendedName>
        <fullName evidence="4">DUF1513 domain-containing protein</fullName>
    </recommendedName>
</protein>